<dbReference type="HOGENOM" id="CLU_2583346_0_0_0"/>
<sequence length="80" mass="9447">MLNFLVVGQRIYKRQALDSDIFLATVSVVYFAAVIRRLNQTFTLPLQILPWCFRSLQLLGFFGLSQILWYKEQKLLGWHL</sequence>
<dbReference type="Proteomes" id="UP000006791">
    <property type="component" value="Chromosome 1"/>
</dbReference>
<gene>
    <name evidence="2" type="ordered locus">Cabther_A0140</name>
</gene>
<feature type="transmembrane region" description="Helical" evidence="1">
    <location>
        <begin position="51"/>
        <end position="70"/>
    </location>
</feature>
<evidence type="ECO:0000256" key="1">
    <source>
        <dbReference type="SAM" id="Phobius"/>
    </source>
</evidence>
<reference evidence="2 3" key="1">
    <citation type="journal article" date="2012" name="Environ. Microbiol.">
        <title>Complete genome of Candidatus Chloracidobacterium thermophilum, a chlorophyll-based photoheterotroph belonging to the phylum Acidobacteria.</title>
        <authorList>
            <person name="Garcia Costas A.M."/>
            <person name="Liu Z."/>
            <person name="Tomsho L.P."/>
            <person name="Schuster S.C."/>
            <person name="Ward D.M."/>
            <person name="Bryant D.A."/>
        </authorList>
    </citation>
    <scope>NUCLEOTIDE SEQUENCE [LARGE SCALE GENOMIC DNA]</scope>
    <source>
        <strain evidence="2 3">B</strain>
    </source>
</reference>
<dbReference type="KEGG" id="ctm:Cabther_A0140"/>
<keyword evidence="1" id="KW-0472">Membrane</keyword>
<accession>G2LGF3</accession>
<feature type="transmembrane region" description="Helical" evidence="1">
    <location>
        <begin position="21"/>
        <end position="39"/>
    </location>
</feature>
<evidence type="ECO:0000313" key="2">
    <source>
        <dbReference type="EMBL" id="AEP10913.1"/>
    </source>
</evidence>
<keyword evidence="3" id="KW-1185">Reference proteome</keyword>
<keyword evidence="1" id="KW-0812">Transmembrane</keyword>
<evidence type="ECO:0000313" key="3">
    <source>
        <dbReference type="Proteomes" id="UP000006791"/>
    </source>
</evidence>
<proteinExistence type="predicted"/>
<organism evidence="2 3">
    <name type="scientific">Chloracidobacterium thermophilum (strain B)</name>
    <dbReference type="NCBI Taxonomy" id="981222"/>
    <lineage>
        <taxon>Bacteria</taxon>
        <taxon>Pseudomonadati</taxon>
        <taxon>Acidobacteriota</taxon>
        <taxon>Terriglobia</taxon>
        <taxon>Terriglobales</taxon>
        <taxon>Acidobacteriaceae</taxon>
        <taxon>Chloracidobacterium</taxon>
    </lineage>
</organism>
<keyword evidence="1" id="KW-1133">Transmembrane helix</keyword>
<name>G2LGF3_CHLTF</name>
<dbReference type="EMBL" id="CP002514">
    <property type="protein sequence ID" value="AEP10913.1"/>
    <property type="molecule type" value="Genomic_DNA"/>
</dbReference>
<protein>
    <submittedName>
        <fullName evidence="2">Uncharacterized protein</fullName>
    </submittedName>
</protein>
<dbReference type="AlphaFoldDB" id="G2LGF3"/>